<dbReference type="PRINTS" id="PR00722">
    <property type="entry name" value="CHYMOTRYPSIN"/>
</dbReference>
<evidence type="ECO:0000256" key="2">
    <source>
        <dbReference type="ARBA" id="ARBA00009228"/>
    </source>
</evidence>
<comment type="subcellular location">
    <subcellularLocation>
        <location evidence="1">Secreted</location>
    </subcellularLocation>
</comment>
<dbReference type="FunFam" id="2.40.10.10:FF:000005">
    <property type="entry name" value="Serine protease 37"/>
    <property type="match status" value="1"/>
</dbReference>
<comment type="similarity">
    <text evidence="2">Belongs to the peptidase S1 family. Snake venom subfamily.</text>
</comment>
<dbReference type="InterPro" id="IPR009003">
    <property type="entry name" value="Peptidase_S1_PA"/>
</dbReference>
<keyword evidence="4 10" id="KW-0645">Protease</keyword>
<evidence type="ECO:0000259" key="12">
    <source>
        <dbReference type="PROSITE" id="PS50240"/>
    </source>
</evidence>
<evidence type="ECO:0000256" key="1">
    <source>
        <dbReference type="ARBA" id="ARBA00004613"/>
    </source>
</evidence>
<organism evidence="13 14">
    <name type="scientific">Podarcis lilfordi</name>
    <name type="common">Lilford's wall lizard</name>
    <dbReference type="NCBI Taxonomy" id="74358"/>
    <lineage>
        <taxon>Eukaryota</taxon>
        <taxon>Metazoa</taxon>
        <taxon>Chordata</taxon>
        <taxon>Craniata</taxon>
        <taxon>Vertebrata</taxon>
        <taxon>Euteleostomi</taxon>
        <taxon>Lepidosauria</taxon>
        <taxon>Squamata</taxon>
        <taxon>Bifurcata</taxon>
        <taxon>Unidentata</taxon>
        <taxon>Episquamata</taxon>
        <taxon>Laterata</taxon>
        <taxon>Lacertibaenia</taxon>
        <taxon>Lacertidae</taxon>
        <taxon>Podarcis</taxon>
    </lineage>
</organism>
<name>A0AA35LMR3_9SAUR</name>
<dbReference type="GO" id="GO:0004252">
    <property type="term" value="F:serine-type endopeptidase activity"/>
    <property type="evidence" value="ECO:0007669"/>
    <property type="project" value="InterPro"/>
</dbReference>
<dbReference type="InterPro" id="IPR001254">
    <property type="entry name" value="Trypsin_dom"/>
</dbReference>
<gene>
    <name evidence="13" type="ORF">PODLI_1B015876</name>
</gene>
<evidence type="ECO:0000256" key="10">
    <source>
        <dbReference type="RuleBase" id="RU363034"/>
    </source>
</evidence>
<protein>
    <submittedName>
        <fullName evidence="13">Complement factor D</fullName>
    </submittedName>
</protein>
<evidence type="ECO:0000313" key="13">
    <source>
        <dbReference type="EMBL" id="CAI5799146.1"/>
    </source>
</evidence>
<dbReference type="PANTHER" id="PTHR24271">
    <property type="entry name" value="KALLIKREIN-RELATED"/>
    <property type="match status" value="1"/>
</dbReference>
<keyword evidence="6 10" id="KW-0378">Hydrolase</keyword>
<keyword evidence="3" id="KW-0964">Secreted</keyword>
<dbReference type="PROSITE" id="PS50240">
    <property type="entry name" value="TRYPSIN_DOM"/>
    <property type="match status" value="1"/>
</dbReference>
<dbReference type="AlphaFoldDB" id="A0AA35LMR3"/>
<accession>A0AA35LMR3</accession>
<keyword evidence="7 10" id="KW-0720">Serine protease</keyword>
<dbReference type="CDD" id="cd00190">
    <property type="entry name" value="Tryp_SPc"/>
    <property type="match status" value="1"/>
</dbReference>
<evidence type="ECO:0000256" key="7">
    <source>
        <dbReference type="ARBA" id="ARBA00022825"/>
    </source>
</evidence>
<feature type="domain" description="Peptidase S1" evidence="12">
    <location>
        <begin position="26"/>
        <end position="251"/>
    </location>
</feature>
<dbReference type="InterPro" id="IPR001314">
    <property type="entry name" value="Peptidase_S1A"/>
</dbReference>
<keyword evidence="14" id="KW-1185">Reference proteome</keyword>
<evidence type="ECO:0000256" key="3">
    <source>
        <dbReference type="ARBA" id="ARBA00022525"/>
    </source>
</evidence>
<evidence type="ECO:0000313" key="14">
    <source>
        <dbReference type="Proteomes" id="UP001178461"/>
    </source>
</evidence>
<dbReference type="PROSITE" id="PS00134">
    <property type="entry name" value="TRYPSIN_HIS"/>
    <property type="match status" value="1"/>
</dbReference>
<evidence type="ECO:0000256" key="5">
    <source>
        <dbReference type="ARBA" id="ARBA00022729"/>
    </source>
</evidence>
<proteinExistence type="inferred from homology"/>
<evidence type="ECO:0000256" key="6">
    <source>
        <dbReference type="ARBA" id="ARBA00022801"/>
    </source>
</evidence>
<dbReference type="FunFam" id="2.40.10.10:FF:000036">
    <property type="entry name" value="Trypsin beta"/>
    <property type="match status" value="1"/>
</dbReference>
<dbReference type="GO" id="GO:0005576">
    <property type="term" value="C:extracellular region"/>
    <property type="evidence" value="ECO:0007669"/>
    <property type="project" value="UniProtKB-SubCell"/>
</dbReference>
<keyword evidence="5 11" id="KW-0732">Signal</keyword>
<sequence>MAFSSIWLPVVLGLFAADASRPRGRILGGRDAPRRPYMASLQLNGQHLCGGFLIADEWVLSAAHCLEDAGNGTFAVLLGARSLSLPEPHKRLYGVRQLVAHPGSHRDTNHDDLLLVQLEEAASLNPDVQKLAFQRQGRDVPEGTLCEVAGWGITRNTGKRPDVLQYVELGVIGRAKCNQRIHHDGEVTEKMMCADSKKKDSCKGDSGGPFVCNGVAEAVVSTGSRVCGNWKKPGIYTRTAPYAGWIDSVLANATSGSLAVI</sequence>
<dbReference type="PROSITE" id="PS00135">
    <property type="entry name" value="TRYPSIN_SER"/>
    <property type="match status" value="1"/>
</dbReference>
<dbReference type="InterPro" id="IPR018114">
    <property type="entry name" value="TRYPSIN_HIS"/>
</dbReference>
<dbReference type="SUPFAM" id="SSF50494">
    <property type="entry name" value="Trypsin-like serine proteases"/>
    <property type="match status" value="1"/>
</dbReference>
<dbReference type="EMBL" id="OX395144">
    <property type="protein sequence ID" value="CAI5799146.1"/>
    <property type="molecule type" value="Genomic_DNA"/>
</dbReference>
<keyword evidence="9" id="KW-1015">Disulfide bond</keyword>
<feature type="chain" id="PRO_5041289798" evidence="11">
    <location>
        <begin position="20"/>
        <end position="261"/>
    </location>
</feature>
<evidence type="ECO:0000256" key="8">
    <source>
        <dbReference type="ARBA" id="ARBA00023145"/>
    </source>
</evidence>
<dbReference type="Gene3D" id="2.40.10.10">
    <property type="entry name" value="Trypsin-like serine proteases"/>
    <property type="match status" value="2"/>
</dbReference>
<dbReference type="Pfam" id="PF00089">
    <property type="entry name" value="Trypsin"/>
    <property type="match status" value="1"/>
</dbReference>
<keyword evidence="8" id="KW-0865">Zymogen</keyword>
<dbReference type="Proteomes" id="UP001178461">
    <property type="component" value="Chromosome 18"/>
</dbReference>
<evidence type="ECO:0000256" key="4">
    <source>
        <dbReference type="ARBA" id="ARBA00022670"/>
    </source>
</evidence>
<dbReference type="PANTHER" id="PTHR24271:SF54">
    <property type="entry name" value="COMPLEMENT FACTOR D"/>
    <property type="match status" value="1"/>
</dbReference>
<evidence type="ECO:0000256" key="11">
    <source>
        <dbReference type="SAM" id="SignalP"/>
    </source>
</evidence>
<dbReference type="SMART" id="SM00020">
    <property type="entry name" value="Tryp_SPc"/>
    <property type="match status" value="1"/>
</dbReference>
<dbReference type="GO" id="GO:0006508">
    <property type="term" value="P:proteolysis"/>
    <property type="evidence" value="ECO:0007669"/>
    <property type="project" value="UniProtKB-KW"/>
</dbReference>
<evidence type="ECO:0000256" key="9">
    <source>
        <dbReference type="ARBA" id="ARBA00023157"/>
    </source>
</evidence>
<dbReference type="GO" id="GO:0035821">
    <property type="term" value="P:modulation of process of another organism"/>
    <property type="evidence" value="ECO:0007669"/>
    <property type="project" value="UniProtKB-ARBA"/>
</dbReference>
<dbReference type="InterPro" id="IPR033116">
    <property type="entry name" value="TRYPSIN_SER"/>
</dbReference>
<dbReference type="InterPro" id="IPR043504">
    <property type="entry name" value="Peptidase_S1_PA_chymotrypsin"/>
</dbReference>
<reference evidence="13" key="1">
    <citation type="submission" date="2022-12" db="EMBL/GenBank/DDBJ databases">
        <authorList>
            <person name="Alioto T."/>
            <person name="Alioto T."/>
            <person name="Gomez Garrido J."/>
        </authorList>
    </citation>
    <scope>NUCLEOTIDE SEQUENCE</scope>
</reference>
<feature type="signal peptide" evidence="11">
    <location>
        <begin position="1"/>
        <end position="19"/>
    </location>
</feature>